<accession>A0ABR1HDI1</accession>
<dbReference type="CDD" id="cd04301">
    <property type="entry name" value="NAT_SF"/>
    <property type="match status" value="1"/>
</dbReference>
<keyword evidence="3" id="KW-1185">Reference proteome</keyword>
<dbReference type="Pfam" id="PF00583">
    <property type="entry name" value="Acetyltransf_1"/>
    <property type="match status" value="1"/>
</dbReference>
<dbReference type="InterPro" id="IPR016181">
    <property type="entry name" value="Acyl_CoA_acyltransferase"/>
</dbReference>
<dbReference type="Proteomes" id="UP001498421">
    <property type="component" value="Unassembled WGS sequence"/>
</dbReference>
<dbReference type="InterPro" id="IPR052523">
    <property type="entry name" value="Trichothecene_AcTrans"/>
</dbReference>
<dbReference type="PANTHER" id="PTHR42791">
    <property type="entry name" value="GNAT FAMILY ACETYLTRANSFERASE"/>
    <property type="match status" value="1"/>
</dbReference>
<name>A0ABR1HDI1_9HYPO</name>
<evidence type="ECO:0000313" key="2">
    <source>
        <dbReference type="EMBL" id="KAK7419218.1"/>
    </source>
</evidence>
<reference evidence="2 3" key="1">
    <citation type="journal article" date="2025" name="Microbiol. Resour. Announc.">
        <title>Draft genome sequences for Neonectria magnoliae and Neonectria punicea, canker pathogens of Liriodendron tulipifera and Acer saccharum in West Virginia.</title>
        <authorList>
            <person name="Petronek H.M."/>
            <person name="Kasson M.T."/>
            <person name="Metheny A.M."/>
            <person name="Stauder C.M."/>
            <person name="Lovett B."/>
            <person name="Lynch S.C."/>
            <person name="Garnas J.R."/>
            <person name="Kasson L.R."/>
            <person name="Stajich J.E."/>
        </authorList>
    </citation>
    <scope>NUCLEOTIDE SEQUENCE [LARGE SCALE GENOMIC DNA]</scope>
    <source>
        <strain evidence="2 3">NRRL 64651</strain>
    </source>
</reference>
<dbReference type="EMBL" id="JAZAVK010000153">
    <property type="protein sequence ID" value="KAK7419218.1"/>
    <property type="molecule type" value="Genomic_DNA"/>
</dbReference>
<feature type="domain" description="N-acetyltransferase" evidence="1">
    <location>
        <begin position="86"/>
        <end position="221"/>
    </location>
</feature>
<dbReference type="PANTHER" id="PTHR42791:SF17">
    <property type="entry name" value="ACETYLTRANSFERASE, GNAT FAMILY FAMILY (AFU_ORTHOLOGUE AFUA_8G05690)"/>
    <property type="match status" value="1"/>
</dbReference>
<proteinExistence type="predicted"/>
<dbReference type="Gene3D" id="3.40.630.30">
    <property type="match status" value="1"/>
</dbReference>
<protein>
    <recommendedName>
        <fullName evidence="1">N-acetyltransferase domain-containing protein</fullName>
    </recommendedName>
</protein>
<comment type="caution">
    <text evidence="2">The sequence shown here is derived from an EMBL/GenBank/DDBJ whole genome shotgun (WGS) entry which is preliminary data.</text>
</comment>
<sequence length="248" mass="27525">MTKSTFTVSRASLRDVPRLGEIFTHAFDKDTHSQLKIMGQKSGAFPEGMTVCTRAWVESPGAVMLKATDDRDGKIAGFVAWGFRGIQLDASPAEHADEVEALVTDEGKNATDTEKDEPIPGAERIKELEAMTTKHLYDFMDRTMPDGSKCINIGGIAVDPNYEGQGVGSQLIQWGIEQADRLGAFSWVHASEAGWPLFQKHGYEEIDRLTVDLDEWAVGPPPKDGVFGDREKWGEYAFRYMVRQPVEV</sequence>
<dbReference type="SUPFAM" id="SSF55729">
    <property type="entry name" value="Acyl-CoA N-acyltransferases (Nat)"/>
    <property type="match status" value="1"/>
</dbReference>
<gene>
    <name evidence="2" type="ORF">QQZ08_010930</name>
</gene>
<evidence type="ECO:0000313" key="3">
    <source>
        <dbReference type="Proteomes" id="UP001498421"/>
    </source>
</evidence>
<dbReference type="InterPro" id="IPR000182">
    <property type="entry name" value="GNAT_dom"/>
</dbReference>
<evidence type="ECO:0000259" key="1">
    <source>
        <dbReference type="PROSITE" id="PS51186"/>
    </source>
</evidence>
<organism evidence="2 3">
    <name type="scientific">Neonectria magnoliae</name>
    <dbReference type="NCBI Taxonomy" id="2732573"/>
    <lineage>
        <taxon>Eukaryota</taxon>
        <taxon>Fungi</taxon>
        <taxon>Dikarya</taxon>
        <taxon>Ascomycota</taxon>
        <taxon>Pezizomycotina</taxon>
        <taxon>Sordariomycetes</taxon>
        <taxon>Hypocreomycetidae</taxon>
        <taxon>Hypocreales</taxon>
        <taxon>Nectriaceae</taxon>
        <taxon>Neonectria</taxon>
    </lineage>
</organism>
<dbReference type="PROSITE" id="PS51186">
    <property type="entry name" value="GNAT"/>
    <property type="match status" value="1"/>
</dbReference>